<dbReference type="CDD" id="cd01561">
    <property type="entry name" value="CBS_like"/>
    <property type="match status" value="1"/>
</dbReference>
<evidence type="ECO:0000256" key="9">
    <source>
        <dbReference type="ARBA" id="ARBA00047931"/>
    </source>
</evidence>
<dbReference type="InterPro" id="IPR050214">
    <property type="entry name" value="Cys_Synth/Cystath_Beta-Synth"/>
</dbReference>
<dbReference type="EC" id="2.5.1.47" evidence="4 12"/>
<dbReference type="EMBL" id="WWSB01000005">
    <property type="protein sequence ID" value="MZK17739.1"/>
    <property type="molecule type" value="Genomic_DNA"/>
</dbReference>
<dbReference type="InterPro" id="IPR005856">
    <property type="entry name" value="Cys_synth"/>
</dbReference>
<dbReference type="SUPFAM" id="SSF53686">
    <property type="entry name" value="Tryptophan synthase beta subunit-like PLP-dependent enzymes"/>
    <property type="match status" value="1"/>
</dbReference>
<dbReference type="GO" id="GO:0004124">
    <property type="term" value="F:cysteine synthase activity"/>
    <property type="evidence" value="ECO:0007669"/>
    <property type="project" value="UniProtKB-UniRule"/>
</dbReference>
<comment type="catalytic activity">
    <reaction evidence="9 12">
        <text>O-acetyl-L-serine + hydrogen sulfide = L-cysteine + acetate</text>
        <dbReference type="Rhea" id="RHEA:14829"/>
        <dbReference type="ChEBI" id="CHEBI:29919"/>
        <dbReference type="ChEBI" id="CHEBI:30089"/>
        <dbReference type="ChEBI" id="CHEBI:35235"/>
        <dbReference type="ChEBI" id="CHEBI:58340"/>
        <dbReference type="EC" id="2.5.1.47"/>
    </reaction>
</comment>
<evidence type="ECO:0000256" key="8">
    <source>
        <dbReference type="ARBA" id="ARBA00023192"/>
    </source>
</evidence>
<evidence type="ECO:0000313" key="16">
    <source>
        <dbReference type="Proteomes" id="UP000095597"/>
    </source>
</evidence>
<dbReference type="EMBL" id="CYXO01000029">
    <property type="protein sequence ID" value="CUN26847.1"/>
    <property type="molecule type" value="Genomic_DNA"/>
</dbReference>
<dbReference type="RefSeq" id="WP_055215458.1">
    <property type="nucleotide sequence ID" value="NZ_CYXO01000029.1"/>
</dbReference>
<comment type="similarity">
    <text evidence="3 12">Belongs to the cysteine synthase/cystathionine beta-synthase family.</text>
</comment>
<reference evidence="14 16" key="1">
    <citation type="submission" date="2015-09" db="EMBL/GenBank/DDBJ databases">
        <authorList>
            <consortium name="Pathogen Informatics"/>
        </authorList>
    </citation>
    <scope>NUCLEOTIDE SEQUENCE [LARGE SCALE GENOMIC DNA]</scope>
    <source>
        <strain evidence="14 16">2789STDY5834961</strain>
    </source>
</reference>
<dbReference type="Gene3D" id="3.40.50.1100">
    <property type="match status" value="2"/>
</dbReference>
<dbReference type="Proteomes" id="UP000095597">
    <property type="component" value="Unassembled WGS sequence"/>
</dbReference>
<evidence type="ECO:0000256" key="1">
    <source>
        <dbReference type="ARBA" id="ARBA00001933"/>
    </source>
</evidence>
<keyword evidence="6 12" id="KW-0808">Transferase</keyword>
<dbReference type="PROSITE" id="PS00901">
    <property type="entry name" value="CYS_SYNTHASE"/>
    <property type="match status" value="1"/>
</dbReference>
<keyword evidence="5 12" id="KW-0028">Amino-acid biosynthesis</keyword>
<evidence type="ECO:0000256" key="5">
    <source>
        <dbReference type="ARBA" id="ARBA00022605"/>
    </source>
</evidence>
<name>A0A173VL53_9FIRM</name>
<evidence type="ECO:0000256" key="3">
    <source>
        <dbReference type="ARBA" id="ARBA00007103"/>
    </source>
</evidence>
<keyword evidence="8 12" id="KW-0198">Cysteine biosynthesis</keyword>
<dbReference type="NCBIfam" id="TIGR01139">
    <property type="entry name" value="cysK"/>
    <property type="match status" value="1"/>
</dbReference>
<dbReference type="InterPro" id="IPR001926">
    <property type="entry name" value="TrpB-like_PALP"/>
</dbReference>
<proteinExistence type="inferred from homology"/>
<evidence type="ECO:0000256" key="12">
    <source>
        <dbReference type="RuleBase" id="RU003985"/>
    </source>
</evidence>
<feature type="binding site" evidence="10">
    <location>
        <position position="269"/>
    </location>
    <ligand>
        <name>pyridoxal 5'-phosphate</name>
        <dbReference type="ChEBI" id="CHEBI:597326"/>
    </ligand>
</feature>
<evidence type="ECO:0000256" key="2">
    <source>
        <dbReference type="ARBA" id="ARBA00004962"/>
    </source>
</evidence>
<evidence type="ECO:0000256" key="4">
    <source>
        <dbReference type="ARBA" id="ARBA00012681"/>
    </source>
</evidence>
<evidence type="ECO:0000313" key="17">
    <source>
        <dbReference type="Proteomes" id="UP000446719"/>
    </source>
</evidence>
<feature type="binding site" evidence="10">
    <location>
        <begin position="181"/>
        <end position="185"/>
    </location>
    <ligand>
        <name>pyridoxal 5'-phosphate</name>
        <dbReference type="ChEBI" id="CHEBI:597326"/>
    </ligand>
</feature>
<protein>
    <recommendedName>
        <fullName evidence="4 12">Cysteine synthase</fullName>
        <ecNumber evidence="4 12">2.5.1.47</ecNumber>
    </recommendedName>
</protein>
<evidence type="ECO:0000259" key="13">
    <source>
        <dbReference type="Pfam" id="PF00291"/>
    </source>
</evidence>
<dbReference type="GO" id="GO:0006535">
    <property type="term" value="P:cysteine biosynthetic process from serine"/>
    <property type="evidence" value="ECO:0007669"/>
    <property type="project" value="UniProtKB-UniRule"/>
</dbReference>
<reference evidence="15 17" key="2">
    <citation type="journal article" date="2019" name="Nat. Med.">
        <title>A library of human gut bacterial isolates paired with longitudinal multiomics data enables mechanistic microbiome research.</title>
        <authorList>
            <person name="Poyet M."/>
            <person name="Groussin M."/>
            <person name="Gibbons S.M."/>
            <person name="Avila-Pacheco J."/>
            <person name="Jiang X."/>
            <person name="Kearney S.M."/>
            <person name="Perrotta A.R."/>
            <person name="Berdy B."/>
            <person name="Zhao S."/>
            <person name="Lieberman T.D."/>
            <person name="Swanson P.K."/>
            <person name="Smith M."/>
            <person name="Roesemann S."/>
            <person name="Alexander J.E."/>
            <person name="Rich S.A."/>
            <person name="Livny J."/>
            <person name="Vlamakis H."/>
            <person name="Clish C."/>
            <person name="Bullock K."/>
            <person name="Deik A."/>
            <person name="Scott J."/>
            <person name="Pierce K.A."/>
            <person name="Xavier R.J."/>
            <person name="Alm E.J."/>
        </authorList>
    </citation>
    <scope>NUCLEOTIDE SEQUENCE [LARGE SCALE GENOMIC DNA]</scope>
    <source>
        <strain evidence="15 17">BIOML-A7</strain>
    </source>
</reference>
<dbReference type="FunFam" id="3.40.50.1100:FF:000006">
    <property type="entry name" value="Cysteine synthase"/>
    <property type="match status" value="1"/>
</dbReference>
<dbReference type="OrthoDB" id="9808024at2"/>
<feature type="domain" description="Tryptophan synthase beta chain-like PALP" evidence="13">
    <location>
        <begin position="8"/>
        <end position="297"/>
    </location>
</feature>
<feature type="binding site" evidence="10">
    <location>
        <position position="77"/>
    </location>
    <ligand>
        <name>pyridoxal 5'-phosphate</name>
        <dbReference type="ChEBI" id="CHEBI:597326"/>
    </ligand>
</feature>
<dbReference type="PANTHER" id="PTHR10314">
    <property type="entry name" value="CYSTATHIONINE BETA-SYNTHASE"/>
    <property type="match status" value="1"/>
</dbReference>
<comment type="cofactor">
    <cofactor evidence="1 10 12">
        <name>pyridoxal 5'-phosphate</name>
        <dbReference type="ChEBI" id="CHEBI:597326"/>
    </cofactor>
</comment>
<dbReference type="Pfam" id="PF00291">
    <property type="entry name" value="PALP"/>
    <property type="match status" value="1"/>
</dbReference>
<dbReference type="InterPro" id="IPR001216">
    <property type="entry name" value="P-phosphate_BS"/>
</dbReference>
<dbReference type="UniPathway" id="UPA00136">
    <property type="reaction ID" value="UER00200"/>
</dbReference>
<sequence>MANIADDITELVGNTPLLRLHKFEKEAGFEGKILAKLEVFNPTGSVKDRIAKNMIEQAERDGRLKPGGTIIEATSGNTGIGLAAIAAAKGYQAIIVMPDSMSKERIRILEAYGAKVVLTPGEKNMGGANEKAAEILEQTENAIITGQGGNPSNPEAHYQTTGPEIWKDTGENVDIFVATVGTGGTISGTGKFLKEKNPDIQIIGVEPAGCPVLSGGEAGPHKIQGIGGGVIAPVTDVELLDEVITVTDDEAYETVRKAARKEGSFIGISAGAALFAATEVAKRPENQGKTIVTIFPDSADRYLSTDLFE</sequence>
<evidence type="ECO:0000313" key="15">
    <source>
        <dbReference type="EMBL" id="MZK17739.1"/>
    </source>
</evidence>
<evidence type="ECO:0000256" key="7">
    <source>
        <dbReference type="ARBA" id="ARBA00022898"/>
    </source>
</evidence>
<dbReference type="AlphaFoldDB" id="A0A173VL53"/>
<dbReference type="InterPro" id="IPR036052">
    <property type="entry name" value="TrpB-like_PALP_sf"/>
</dbReference>
<keyword evidence="7 10" id="KW-0663">Pyridoxal phosphate</keyword>
<comment type="pathway">
    <text evidence="2">Amino-acid biosynthesis; L-cysteine biosynthesis; L-cysteine from L-serine: step 2/2.</text>
</comment>
<evidence type="ECO:0000256" key="6">
    <source>
        <dbReference type="ARBA" id="ARBA00022679"/>
    </source>
</evidence>
<dbReference type="NCBIfam" id="TIGR01136">
    <property type="entry name" value="cysKM"/>
    <property type="match status" value="1"/>
</dbReference>
<organism evidence="14 16">
    <name type="scientific">Dorea longicatena</name>
    <dbReference type="NCBI Taxonomy" id="88431"/>
    <lineage>
        <taxon>Bacteria</taxon>
        <taxon>Bacillati</taxon>
        <taxon>Bacillota</taxon>
        <taxon>Clostridia</taxon>
        <taxon>Lachnospirales</taxon>
        <taxon>Lachnospiraceae</taxon>
        <taxon>Dorea</taxon>
    </lineage>
</organism>
<feature type="modified residue" description="N6-(pyridoxal phosphate)lysine" evidence="11">
    <location>
        <position position="47"/>
    </location>
</feature>
<gene>
    <name evidence="14" type="primary">cysK1_1</name>
    <name evidence="15" type="synonym">cysK</name>
    <name evidence="14" type="ORF">ERS852573_03032</name>
    <name evidence="15" type="ORF">GT565_06355</name>
</gene>
<evidence type="ECO:0000313" key="14">
    <source>
        <dbReference type="EMBL" id="CUN26847.1"/>
    </source>
</evidence>
<evidence type="ECO:0000256" key="11">
    <source>
        <dbReference type="PIRSR" id="PIRSR605856-51"/>
    </source>
</evidence>
<evidence type="ECO:0000256" key="10">
    <source>
        <dbReference type="PIRSR" id="PIRSR605856-50"/>
    </source>
</evidence>
<accession>A0A173VL53</accession>
<dbReference type="InterPro" id="IPR005859">
    <property type="entry name" value="CysK"/>
</dbReference>
<dbReference type="Proteomes" id="UP000446719">
    <property type="component" value="Unassembled WGS sequence"/>
</dbReference>